<dbReference type="EMBL" id="JACHXA010000006">
    <property type="protein sequence ID" value="MBB3065947.1"/>
    <property type="molecule type" value="Genomic_DNA"/>
</dbReference>
<evidence type="ECO:0000256" key="1">
    <source>
        <dbReference type="ARBA" id="ARBA00005513"/>
    </source>
</evidence>
<name>A0A839SSV9_9PROT</name>
<evidence type="ECO:0000256" key="4">
    <source>
        <dbReference type="ARBA" id="ARBA00022692"/>
    </source>
</evidence>
<dbReference type="GO" id="GO:0012505">
    <property type="term" value="C:endomembrane system"/>
    <property type="evidence" value="ECO:0007669"/>
    <property type="project" value="UniProtKB-SubCell"/>
</dbReference>
<comment type="similarity">
    <text evidence="1 13 14">Belongs to the ATPase B chain family.</text>
</comment>
<dbReference type="Pfam" id="PF00430">
    <property type="entry name" value="ATP-synt_B"/>
    <property type="match status" value="1"/>
</dbReference>
<comment type="function">
    <text evidence="10 13">F(1)F(0) ATP synthase produces ATP from ADP in the presence of a proton or sodium gradient. F-type ATPases consist of two structural domains, F(1) containing the extramembraneous catalytic core and F(0) containing the membrane proton channel, linked together by a central stalk and a peripheral stalk. During catalysis, ATP synthesis in the catalytic domain of F(1) is coupled via a rotary mechanism of the central stalk subunits to proton translocation.</text>
</comment>
<reference evidence="16 17" key="1">
    <citation type="submission" date="2020-08" db="EMBL/GenBank/DDBJ databases">
        <title>Genomic Encyclopedia of Type Strains, Phase III (KMG-III): the genomes of soil and plant-associated and newly described type strains.</title>
        <authorList>
            <person name="Whitman W."/>
        </authorList>
    </citation>
    <scope>NUCLEOTIDE SEQUENCE [LARGE SCALE GENOMIC DNA]</scope>
    <source>
        <strain evidence="16 17">CECT 8803</strain>
    </source>
</reference>
<dbReference type="Proteomes" id="UP000581135">
    <property type="component" value="Unassembled WGS sequence"/>
</dbReference>
<dbReference type="PANTHER" id="PTHR33445">
    <property type="entry name" value="ATP SYNTHASE SUBUNIT B', CHLOROPLASTIC"/>
    <property type="match status" value="1"/>
</dbReference>
<keyword evidence="7 13" id="KW-0406">Ion transport</keyword>
<keyword evidence="3 13" id="KW-0138">CF(0)</keyword>
<evidence type="ECO:0000256" key="3">
    <source>
        <dbReference type="ARBA" id="ARBA00022547"/>
    </source>
</evidence>
<gene>
    <name evidence="13" type="primary">atpF</name>
    <name evidence="16" type="ORF">FHR98_002250</name>
</gene>
<accession>A0A839SSV9</accession>
<evidence type="ECO:0000256" key="13">
    <source>
        <dbReference type="HAMAP-Rule" id="MF_01398"/>
    </source>
</evidence>
<evidence type="ECO:0000256" key="11">
    <source>
        <dbReference type="ARBA" id="ARBA00025614"/>
    </source>
</evidence>
<keyword evidence="9 13" id="KW-0066">ATP synthesis</keyword>
<evidence type="ECO:0000256" key="15">
    <source>
        <dbReference type="SAM" id="Coils"/>
    </source>
</evidence>
<evidence type="ECO:0000256" key="9">
    <source>
        <dbReference type="ARBA" id="ARBA00023310"/>
    </source>
</evidence>
<dbReference type="GO" id="GO:0046933">
    <property type="term" value="F:proton-transporting ATP synthase activity, rotational mechanism"/>
    <property type="evidence" value="ECO:0007669"/>
    <property type="project" value="UniProtKB-UniRule"/>
</dbReference>
<keyword evidence="4 13" id="KW-0812">Transmembrane</keyword>
<keyword evidence="6 13" id="KW-1133">Transmembrane helix</keyword>
<feature type="transmembrane region" description="Helical" evidence="13">
    <location>
        <begin position="12"/>
        <end position="32"/>
    </location>
</feature>
<evidence type="ECO:0000256" key="5">
    <source>
        <dbReference type="ARBA" id="ARBA00022781"/>
    </source>
</evidence>
<keyword evidence="5 13" id="KW-0375">Hydrogen ion transport</keyword>
<comment type="subcellular location">
    <subcellularLocation>
        <location evidence="13">Cell membrane</location>
        <topology evidence="13">Single-pass membrane protein</topology>
    </subcellularLocation>
    <subcellularLocation>
        <location evidence="12">Endomembrane system</location>
        <topology evidence="12">Single-pass membrane protein</topology>
    </subcellularLocation>
</comment>
<dbReference type="CDD" id="cd06503">
    <property type="entry name" value="ATP-synt_Fo_b"/>
    <property type="match status" value="1"/>
</dbReference>
<comment type="caution">
    <text evidence="16">The sequence shown here is derived from an EMBL/GenBank/DDBJ whole genome shotgun (WGS) entry which is preliminary data.</text>
</comment>
<protein>
    <recommendedName>
        <fullName evidence="13">ATP synthase subunit b</fullName>
    </recommendedName>
    <alternativeName>
        <fullName evidence="13">ATP synthase F(0) sector subunit b</fullName>
    </alternativeName>
    <alternativeName>
        <fullName evidence="13">ATPase subunit I</fullName>
    </alternativeName>
    <alternativeName>
        <fullName evidence="13">F-type ATPase subunit b</fullName>
        <shortName evidence="13">F-ATPase subunit b</shortName>
    </alternativeName>
</protein>
<organism evidence="16 17">
    <name type="scientific">Limibacillus halophilus</name>
    <dbReference type="NCBI Taxonomy" id="1579333"/>
    <lineage>
        <taxon>Bacteria</taxon>
        <taxon>Pseudomonadati</taxon>
        <taxon>Pseudomonadota</taxon>
        <taxon>Alphaproteobacteria</taxon>
        <taxon>Rhodospirillales</taxon>
        <taxon>Rhodovibrionaceae</taxon>
        <taxon>Limibacillus</taxon>
    </lineage>
</organism>
<sequence length="160" mass="17468">MPQFNPEWFASQIFWLTIVFVGLYLLLSKVAIPRIGEVLEERQAKVEDDLRKAEELKRSAEAVLEEYEAAVAKARGEAQAELKKAADKVQADSAKRHADFGAKLNAQTKEAEDRIARAKAEALSELQTVAVEASMAATERLLGKSVTAKDAEKAVAAVQG</sequence>
<dbReference type="RefSeq" id="WP_183416777.1">
    <property type="nucleotide sequence ID" value="NZ_JACHXA010000006.1"/>
</dbReference>
<evidence type="ECO:0000313" key="17">
    <source>
        <dbReference type="Proteomes" id="UP000581135"/>
    </source>
</evidence>
<keyword evidence="17" id="KW-1185">Reference proteome</keyword>
<dbReference type="PANTHER" id="PTHR33445:SF1">
    <property type="entry name" value="ATP SYNTHASE SUBUNIT B"/>
    <property type="match status" value="1"/>
</dbReference>
<evidence type="ECO:0000256" key="6">
    <source>
        <dbReference type="ARBA" id="ARBA00022989"/>
    </source>
</evidence>
<keyword evidence="2 13" id="KW-0813">Transport</keyword>
<comment type="subunit">
    <text evidence="13">F-type ATPases have 2 components, F(1) - the catalytic core - and F(0) - the membrane proton channel. F(1) has five subunits: alpha(3), beta(3), gamma(1), delta(1), epsilon(1). F(0) has three main subunits: a(1), b(2) and c(10-14). The alpha and beta chains form an alternating ring which encloses part of the gamma chain. F(1) is attached to F(0) by a central stalk formed by the gamma and epsilon chains, while a peripheral stalk is formed by the delta and b chains.</text>
</comment>
<evidence type="ECO:0000256" key="10">
    <source>
        <dbReference type="ARBA" id="ARBA00025198"/>
    </source>
</evidence>
<evidence type="ECO:0000256" key="12">
    <source>
        <dbReference type="ARBA" id="ARBA00037847"/>
    </source>
</evidence>
<dbReference type="InterPro" id="IPR050059">
    <property type="entry name" value="ATP_synthase_B_chain"/>
</dbReference>
<dbReference type="InterPro" id="IPR002146">
    <property type="entry name" value="ATP_synth_b/b'su_bac/chlpt"/>
</dbReference>
<dbReference type="GO" id="GO:0046961">
    <property type="term" value="F:proton-transporting ATPase activity, rotational mechanism"/>
    <property type="evidence" value="ECO:0007669"/>
    <property type="project" value="TreeGrafter"/>
</dbReference>
<evidence type="ECO:0000256" key="14">
    <source>
        <dbReference type="RuleBase" id="RU003848"/>
    </source>
</evidence>
<evidence type="ECO:0000256" key="8">
    <source>
        <dbReference type="ARBA" id="ARBA00023136"/>
    </source>
</evidence>
<comment type="function">
    <text evidence="11">Component of the F(0) channel, it forms part of the peripheral stalk, linking F(1) to F(0). The b'-subunit is a diverged and duplicated form of b found in plants and photosynthetic bacteria.</text>
</comment>
<keyword evidence="13" id="KW-1003">Cell membrane</keyword>
<evidence type="ECO:0000313" key="16">
    <source>
        <dbReference type="EMBL" id="MBB3065947.1"/>
    </source>
</evidence>
<dbReference type="HAMAP" id="MF_01398">
    <property type="entry name" value="ATP_synth_b_bprime"/>
    <property type="match status" value="1"/>
</dbReference>
<keyword evidence="15" id="KW-0175">Coiled coil</keyword>
<dbReference type="GO" id="GO:0045259">
    <property type="term" value="C:proton-transporting ATP synthase complex"/>
    <property type="evidence" value="ECO:0007669"/>
    <property type="project" value="UniProtKB-KW"/>
</dbReference>
<proteinExistence type="inferred from homology"/>
<evidence type="ECO:0000256" key="2">
    <source>
        <dbReference type="ARBA" id="ARBA00022448"/>
    </source>
</evidence>
<feature type="coiled-coil region" evidence="15">
    <location>
        <begin position="36"/>
        <end position="121"/>
    </location>
</feature>
<dbReference type="GO" id="GO:0005886">
    <property type="term" value="C:plasma membrane"/>
    <property type="evidence" value="ECO:0007669"/>
    <property type="project" value="UniProtKB-SubCell"/>
</dbReference>
<evidence type="ECO:0000256" key="7">
    <source>
        <dbReference type="ARBA" id="ARBA00023065"/>
    </source>
</evidence>
<keyword evidence="8 13" id="KW-0472">Membrane</keyword>
<dbReference type="AlphaFoldDB" id="A0A839SSV9"/>